<feature type="non-terminal residue" evidence="1">
    <location>
        <position position="1"/>
    </location>
</feature>
<dbReference type="Proteomes" id="UP000805193">
    <property type="component" value="Unassembled WGS sequence"/>
</dbReference>
<comment type="caution">
    <text evidence="1">The sequence shown here is derived from an EMBL/GenBank/DDBJ whole genome shotgun (WGS) entry which is preliminary data.</text>
</comment>
<proteinExistence type="predicted"/>
<organism evidence="1 2">
    <name type="scientific">Ixodes persulcatus</name>
    <name type="common">Taiga tick</name>
    <dbReference type="NCBI Taxonomy" id="34615"/>
    <lineage>
        <taxon>Eukaryota</taxon>
        <taxon>Metazoa</taxon>
        <taxon>Ecdysozoa</taxon>
        <taxon>Arthropoda</taxon>
        <taxon>Chelicerata</taxon>
        <taxon>Arachnida</taxon>
        <taxon>Acari</taxon>
        <taxon>Parasitiformes</taxon>
        <taxon>Ixodida</taxon>
        <taxon>Ixodoidea</taxon>
        <taxon>Ixodidae</taxon>
        <taxon>Ixodinae</taxon>
        <taxon>Ixodes</taxon>
    </lineage>
</organism>
<keyword evidence="2" id="KW-1185">Reference proteome</keyword>
<gene>
    <name evidence="1" type="ORF">HPB47_027317</name>
</gene>
<dbReference type="EMBL" id="JABSTQ010009828">
    <property type="protein sequence ID" value="KAG0425519.1"/>
    <property type="molecule type" value="Genomic_DNA"/>
</dbReference>
<sequence>KGLLPFDSAHSKLVKRSIASSCMQAALVKSCPHSMAESFEQQTVRLAEGGYPSSVLLAVAETLLKKIKGGPHQRRDRPSKRPQVIPYQHRISHNLKKVAGRFDVPVVFSAPLGAVFRRAIAAASPYRICHPASRKCRPPSGHPALQFGQSRKHSGHSSLHSDRPFWHCVHFAQRSGHTGLDSSQALLPRHGVLKPLPQRLQRTSRREDGSGPAAVKIIFGNVENDGCRRRDKKAVDPTAGPPSYLPGFRLSWCVDDVGKG</sequence>
<name>A0AC60PW94_IXOPE</name>
<evidence type="ECO:0000313" key="1">
    <source>
        <dbReference type="EMBL" id="KAG0425519.1"/>
    </source>
</evidence>
<accession>A0AC60PW94</accession>
<reference evidence="1 2" key="1">
    <citation type="journal article" date="2020" name="Cell">
        <title>Large-Scale Comparative Analyses of Tick Genomes Elucidate Their Genetic Diversity and Vector Capacities.</title>
        <authorList>
            <consortium name="Tick Genome and Microbiome Consortium (TIGMIC)"/>
            <person name="Jia N."/>
            <person name="Wang J."/>
            <person name="Shi W."/>
            <person name="Du L."/>
            <person name="Sun Y."/>
            <person name="Zhan W."/>
            <person name="Jiang J.F."/>
            <person name="Wang Q."/>
            <person name="Zhang B."/>
            <person name="Ji P."/>
            <person name="Bell-Sakyi L."/>
            <person name="Cui X.M."/>
            <person name="Yuan T.T."/>
            <person name="Jiang B.G."/>
            <person name="Yang W.F."/>
            <person name="Lam T.T."/>
            <person name="Chang Q.C."/>
            <person name="Ding S.J."/>
            <person name="Wang X.J."/>
            <person name="Zhu J.G."/>
            <person name="Ruan X.D."/>
            <person name="Zhao L."/>
            <person name="Wei J.T."/>
            <person name="Ye R.Z."/>
            <person name="Que T.C."/>
            <person name="Du C.H."/>
            <person name="Zhou Y.H."/>
            <person name="Cheng J.X."/>
            <person name="Dai P.F."/>
            <person name="Guo W.B."/>
            <person name="Han X.H."/>
            <person name="Huang E.J."/>
            <person name="Li L.F."/>
            <person name="Wei W."/>
            <person name="Gao Y.C."/>
            <person name="Liu J.Z."/>
            <person name="Shao H.Z."/>
            <person name="Wang X."/>
            <person name="Wang C.C."/>
            <person name="Yang T.C."/>
            <person name="Huo Q.B."/>
            <person name="Li W."/>
            <person name="Chen H.Y."/>
            <person name="Chen S.E."/>
            <person name="Zhou L.G."/>
            <person name="Ni X.B."/>
            <person name="Tian J.H."/>
            <person name="Sheng Y."/>
            <person name="Liu T."/>
            <person name="Pan Y.S."/>
            <person name="Xia L.Y."/>
            <person name="Li J."/>
            <person name="Zhao F."/>
            <person name="Cao W.C."/>
        </authorList>
    </citation>
    <scope>NUCLEOTIDE SEQUENCE [LARGE SCALE GENOMIC DNA]</scope>
    <source>
        <strain evidence="1">Iper-2018</strain>
    </source>
</reference>
<protein>
    <submittedName>
        <fullName evidence="1">Uncharacterized protein</fullName>
    </submittedName>
</protein>
<evidence type="ECO:0000313" key="2">
    <source>
        <dbReference type="Proteomes" id="UP000805193"/>
    </source>
</evidence>